<gene>
    <name evidence="1" type="ORF">ACFQ1O_14475</name>
</gene>
<proteinExistence type="predicted"/>
<organism evidence="1 2">
    <name type="scientific">Pseudofulvibacter geojedonensis</name>
    <dbReference type="NCBI Taxonomy" id="1123758"/>
    <lineage>
        <taxon>Bacteria</taxon>
        <taxon>Pseudomonadati</taxon>
        <taxon>Bacteroidota</taxon>
        <taxon>Flavobacteriia</taxon>
        <taxon>Flavobacteriales</taxon>
        <taxon>Flavobacteriaceae</taxon>
        <taxon>Pseudofulvibacter</taxon>
    </lineage>
</organism>
<evidence type="ECO:0008006" key="3">
    <source>
        <dbReference type="Google" id="ProtNLM"/>
    </source>
</evidence>
<evidence type="ECO:0000313" key="2">
    <source>
        <dbReference type="Proteomes" id="UP001596997"/>
    </source>
</evidence>
<name>A0ABW3I6H7_9FLAO</name>
<accession>A0ABW3I6H7</accession>
<sequence>MNNKAQIQKLILDVLTSNNIDDKRRAGNQAIELFKIAKLIDQTPVAIKMNTSLELKEAIDNFITHDNSITRDALKESYSFISQLLHDEKAA</sequence>
<dbReference type="Proteomes" id="UP001596997">
    <property type="component" value="Unassembled WGS sequence"/>
</dbReference>
<evidence type="ECO:0000313" key="1">
    <source>
        <dbReference type="EMBL" id="MFD0965220.1"/>
    </source>
</evidence>
<dbReference type="EMBL" id="JBHTJM010000011">
    <property type="protein sequence ID" value="MFD0965220.1"/>
    <property type="molecule type" value="Genomic_DNA"/>
</dbReference>
<comment type="caution">
    <text evidence="1">The sequence shown here is derived from an EMBL/GenBank/DDBJ whole genome shotgun (WGS) entry which is preliminary data.</text>
</comment>
<protein>
    <recommendedName>
        <fullName evidence="3">Phage protein</fullName>
    </recommendedName>
</protein>
<reference evidence="2" key="1">
    <citation type="journal article" date="2019" name="Int. J. Syst. Evol. Microbiol.">
        <title>The Global Catalogue of Microorganisms (GCM) 10K type strain sequencing project: providing services to taxonomists for standard genome sequencing and annotation.</title>
        <authorList>
            <consortium name="The Broad Institute Genomics Platform"/>
            <consortium name="The Broad Institute Genome Sequencing Center for Infectious Disease"/>
            <person name="Wu L."/>
            <person name="Ma J."/>
        </authorList>
    </citation>
    <scope>NUCLEOTIDE SEQUENCE [LARGE SCALE GENOMIC DNA]</scope>
    <source>
        <strain evidence="2">CCUG 62114</strain>
    </source>
</reference>
<keyword evidence="2" id="KW-1185">Reference proteome</keyword>
<dbReference type="RefSeq" id="WP_377717363.1">
    <property type="nucleotide sequence ID" value="NZ_JBHTJM010000011.1"/>
</dbReference>